<feature type="compositionally biased region" description="Basic residues" evidence="1">
    <location>
        <begin position="79"/>
        <end position="90"/>
    </location>
</feature>
<organism evidence="2 3">
    <name type="scientific">Candidatus Thiodictyon syntrophicum</name>
    <dbReference type="NCBI Taxonomy" id="1166950"/>
    <lineage>
        <taxon>Bacteria</taxon>
        <taxon>Pseudomonadati</taxon>
        <taxon>Pseudomonadota</taxon>
        <taxon>Gammaproteobacteria</taxon>
        <taxon>Chromatiales</taxon>
        <taxon>Chromatiaceae</taxon>
        <taxon>Thiodictyon</taxon>
    </lineage>
</organism>
<gene>
    <name evidence="2" type="ORF">THSYN_12460</name>
</gene>
<feature type="compositionally biased region" description="Gly residues" evidence="1">
    <location>
        <begin position="116"/>
        <end position="125"/>
    </location>
</feature>
<dbReference type="EMBL" id="CP020370">
    <property type="protein sequence ID" value="AUB81695.1"/>
    <property type="molecule type" value="Genomic_DNA"/>
</dbReference>
<protein>
    <submittedName>
        <fullName evidence="2">Uncharacterized protein</fullName>
    </submittedName>
</protein>
<reference evidence="2 3" key="1">
    <citation type="submission" date="2017-03" db="EMBL/GenBank/DDBJ databases">
        <title>Complete genome sequence of Candidatus 'Thiodictyon syntrophicum' sp. nov. strain Cad16T, a photolithoautotroph purple sulfur bacterium isolated from an alpine meromictic lake.</title>
        <authorList>
            <person name="Luedin S.M."/>
            <person name="Pothier J.F."/>
            <person name="Danza F."/>
            <person name="Storelli N."/>
            <person name="Wittwer M."/>
            <person name="Tonolla M."/>
        </authorList>
    </citation>
    <scope>NUCLEOTIDE SEQUENCE [LARGE SCALE GENOMIC DNA]</scope>
    <source>
        <strain evidence="2 3">Cad16T</strain>
    </source>
</reference>
<feature type="compositionally biased region" description="Gly residues" evidence="1">
    <location>
        <begin position="52"/>
        <end position="63"/>
    </location>
</feature>
<feature type="region of interest" description="Disordered" evidence="1">
    <location>
        <begin position="1"/>
        <end position="125"/>
    </location>
</feature>
<proteinExistence type="predicted"/>
<feature type="compositionally biased region" description="Low complexity" evidence="1">
    <location>
        <begin position="41"/>
        <end position="51"/>
    </location>
</feature>
<dbReference type="KEGG" id="tsy:THSYN_12460"/>
<accession>A0A2K8U819</accession>
<dbReference type="Proteomes" id="UP000232638">
    <property type="component" value="Chromosome"/>
</dbReference>
<evidence type="ECO:0000313" key="2">
    <source>
        <dbReference type="EMBL" id="AUB81695.1"/>
    </source>
</evidence>
<dbReference type="AlphaFoldDB" id="A0A2K8U819"/>
<keyword evidence="3" id="KW-1185">Reference proteome</keyword>
<feature type="compositionally biased region" description="Basic and acidic residues" evidence="1">
    <location>
        <begin position="10"/>
        <end position="21"/>
    </location>
</feature>
<sequence length="125" mass="12663">MLYTTLHRRGGTDTRGHENDAGRGTQTVIRHGIPARRQASPRGAQGAAGVARSGGGAGTGRGPRPGPPAPQGDPERPGPARRARGRRKGRGPVGLFLTHTGSRPGRRADPDRLAAGAGGAGEDGA</sequence>
<name>A0A2K8U819_9GAMM</name>
<evidence type="ECO:0000313" key="3">
    <source>
        <dbReference type="Proteomes" id="UP000232638"/>
    </source>
</evidence>
<evidence type="ECO:0000256" key="1">
    <source>
        <dbReference type="SAM" id="MobiDB-lite"/>
    </source>
</evidence>